<dbReference type="Gene3D" id="1.10.10.60">
    <property type="entry name" value="Homeodomain-like"/>
    <property type="match status" value="2"/>
</dbReference>
<evidence type="ECO:0000256" key="3">
    <source>
        <dbReference type="ARBA" id="ARBA00023163"/>
    </source>
</evidence>
<dbReference type="InterPro" id="IPR037923">
    <property type="entry name" value="HTH-like"/>
</dbReference>
<dbReference type="Pfam" id="PF12833">
    <property type="entry name" value="HTH_18"/>
    <property type="match status" value="1"/>
</dbReference>
<dbReference type="PROSITE" id="PS01124">
    <property type="entry name" value="HTH_ARAC_FAMILY_2"/>
    <property type="match status" value="1"/>
</dbReference>
<dbReference type="Gene3D" id="2.60.120.10">
    <property type="entry name" value="Jelly Rolls"/>
    <property type="match status" value="1"/>
</dbReference>
<reference evidence="6" key="1">
    <citation type="journal article" date="2019" name="Int. J. Syst. Evol. Microbiol.">
        <title>The Global Catalogue of Microorganisms (GCM) 10K type strain sequencing project: providing services to taxonomists for standard genome sequencing and annotation.</title>
        <authorList>
            <consortium name="The Broad Institute Genomics Platform"/>
            <consortium name="The Broad Institute Genome Sequencing Center for Infectious Disease"/>
            <person name="Wu L."/>
            <person name="Ma J."/>
        </authorList>
    </citation>
    <scope>NUCLEOTIDE SEQUENCE [LARGE SCALE GENOMIC DNA]</scope>
    <source>
        <strain evidence="6">CGMCC 1.3240</strain>
    </source>
</reference>
<keyword evidence="3" id="KW-0804">Transcription</keyword>
<dbReference type="InterPro" id="IPR014710">
    <property type="entry name" value="RmlC-like_jellyroll"/>
</dbReference>
<evidence type="ECO:0000313" key="5">
    <source>
        <dbReference type="EMBL" id="MFC5649195.1"/>
    </source>
</evidence>
<name>A0ABW0VYC8_9BACL</name>
<keyword evidence="6" id="KW-1185">Reference proteome</keyword>
<dbReference type="SMART" id="SM00342">
    <property type="entry name" value="HTH_ARAC"/>
    <property type="match status" value="1"/>
</dbReference>
<dbReference type="InterPro" id="IPR018062">
    <property type="entry name" value="HTH_AraC-typ_CS"/>
</dbReference>
<dbReference type="Pfam" id="PF02311">
    <property type="entry name" value="AraC_binding"/>
    <property type="match status" value="1"/>
</dbReference>
<organism evidence="5 6">
    <name type="scientific">Paenibacillus solisilvae</name>
    <dbReference type="NCBI Taxonomy" id="2486751"/>
    <lineage>
        <taxon>Bacteria</taxon>
        <taxon>Bacillati</taxon>
        <taxon>Bacillota</taxon>
        <taxon>Bacilli</taxon>
        <taxon>Bacillales</taxon>
        <taxon>Paenibacillaceae</taxon>
        <taxon>Paenibacillus</taxon>
    </lineage>
</organism>
<evidence type="ECO:0000256" key="2">
    <source>
        <dbReference type="ARBA" id="ARBA00023125"/>
    </source>
</evidence>
<comment type="caution">
    <text evidence="5">The sequence shown here is derived from an EMBL/GenBank/DDBJ whole genome shotgun (WGS) entry which is preliminary data.</text>
</comment>
<evidence type="ECO:0000259" key="4">
    <source>
        <dbReference type="PROSITE" id="PS01124"/>
    </source>
</evidence>
<dbReference type="RefSeq" id="WP_379187693.1">
    <property type="nucleotide sequence ID" value="NZ_JBHSOW010000030.1"/>
</dbReference>
<feature type="domain" description="HTH araC/xylS-type" evidence="4">
    <location>
        <begin position="185"/>
        <end position="283"/>
    </location>
</feature>
<dbReference type="SUPFAM" id="SSF46689">
    <property type="entry name" value="Homeodomain-like"/>
    <property type="match status" value="2"/>
</dbReference>
<keyword evidence="1" id="KW-0805">Transcription regulation</keyword>
<evidence type="ECO:0000256" key="1">
    <source>
        <dbReference type="ARBA" id="ARBA00023015"/>
    </source>
</evidence>
<dbReference type="PANTHER" id="PTHR43280:SF2">
    <property type="entry name" value="HTH-TYPE TRANSCRIPTIONAL REGULATOR EXSA"/>
    <property type="match status" value="1"/>
</dbReference>
<dbReference type="EMBL" id="JBHSOW010000030">
    <property type="protein sequence ID" value="MFC5649195.1"/>
    <property type="molecule type" value="Genomic_DNA"/>
</dbReference>
<protein>
    <submittedName>
        <fullName evidence="5">Helix-turn-helix domain-containing protein</fullName>
    </submittedName>
</protein>
<accession>A0ABW0VYC8</accession>
<sequence length="284" mass="33017">MKWAVHETPERLMNDQYMPSSSPYQLFMQTINDDVSTHWHEFYEISFVVSGSATHVLNGVPARIAKGSIFLMTPADFHEIIMDADGETLQLYDLIFTEQLIREPLMELLFDRISVKSHIFDTDEFTQIEAEFKRIWRETHDWQAGSEFIVQGCLERVLIDLSRACRPKQIQTPASGEQLVQSPIRKALIYIQHHFRDSIPLEEVARLCGLSANYFSECFHKQTGMTFQLYVQELRLQFAKSLLKATKLPITEVSFASGFNTLPHFERTFKKRFAATPRQFRQSI</sequence>
<dbReference type="Proteomes" id="UP001596047">
    <property type="component" value="Unassembled WGS sequence"/>
</dbReference>
<dbReference type="SUPFAM" id="SSF51215">
    <property type="entry name" value="Regulatory protein AraC"/>
    <property type="match status" value="1"/>
</dbReference>
<dbReference type="PANTHER" id="PTHR43280">
    <property type="entry name" value="ARAC-FAMILY TRANSCRIPTIONAL REGULATOR"/>
    <property type="match status" value="1"/>
</dbReference>
<dbReference type="InterPro" id="IPR009057">
    <property type="entry name" value="Homeodomain-like_sf"/>
</dbReference>
<dbReference type="InterPro" id="IPR018060">
    <property type="entry name" value="HTH_AraC"/>
</dbReference>
<dbReference type="PROSITE" id="PS00041">
    <property type="entry name" value="HTH_ARAC_FAMILY_1"/>
    <property type="match status" value="1"/>
</dbReference>
<gene>
    <name evidence="5" type="ORF">ACFPYJ_08640</name>
</gene>
<dbReference type="InterPro" id="IPR003313">
    <property type="entry name" value="AraC-bd"/>
</dbReference>
<evidence type="ECO:0000313" key="6">
    <source>
        <dbReference type="Proteomes" id="UP001596047"/>
    </source>
</evidence>
<proteinExistence type="predicted"/>
<dbReference type="InterPro" id="IPR020449">
    <property type="entry name" value="Tscrpt_reg_AraC-type_HTH"/>
</dbReference>
<keyword evidence="2" id="KW-0238">DNA-binding</keyword>
<dbReference type="PRINTS" id="PR00032">
    <property type="entry name" value="HTHARAC"/>
</dbReference>